<evidence type="ECO:0000313" key="4">
    <source>
        <dbReference type="Proteomes" id="UP000266673"/>
    </source>
</evidence>
<evidence type="ECO:0000259" key="2">
    <source>
        <dbReference type="PROSITE" id="PS51767"/>
    </source>
</evidence>
<dbReference type="AlphaFoldDB" id="A0A397VV31"/>
<comment type="caution">
    <text evidence="3">The sequence shown here is derived from an EMBL/GenBank/DDBJ whole genome shotgun (WGS) entry which is preliminary data.</text>
</comment>
<name>A0A397VV31_9GLOM</name>
<evidence type="ECO:0000256" key="1">
    <source>
        <dbReference type="ARBA" id="ARBA00007447"/>
    </source>
</evidence>
<comment type="similarity">
    <text evidence="1">Belongs to the peptidase A1 family.</text>
</comment>
<protein>
    <submittedName>
        <fullName evidence="3">Aspartic peptidase domain-containing protein</fullName>
    </submittedName>
</protein>
<evidence type="ECO:0000313" key="3">
    <source>
        <dbReference type="EMBL" id="RIB25592.1"/>
    </source>
</evidence>
<proteinExistence type="inferred from homology"/>
<dbReference type="InterPro" id="IPR001461">
    <property type="entry name" value="Aspartic_peptidase_A1"/>
</dbReference>
<dbReference type="EMBL" id="QKWP01000168">
    <property type="protein sequence ID" value="RIB25592.1"/>
    <property type="molecule type" value="Genomic_DNA"/>
</dbReference>
<dbReference type="PROSITE" id="PS51767">
    <property type="entry name" value="PEPTIDASE_A1"/>
    <property type="match status" value="1"/>
</dbReference>
<dbReference type="InterPro" id="IPR033121">
    <property type="entry name" value="PEPTIDASE_A1"/>
</dbReference>
<dbReference type="PANTHER" id="PTHR47966:SF51">
    <property type="entry name" value="BETA-SITE APP-CLEAVING ENZYME, ISOFORM A-RELATED"/>
    <property type="match status" value="1"/>
</dbReference>
<dbReference type="GO" id="GO:0006508">
    <property type="term" value="P:proteolysis"/>
    <property type="evidence" value="ECO:0007669"/>
    <property type="project" value="InterPro"/>
</dbReference>
<organism evidence="3 4">
    <name type="scientific">Gigaspora rosea</name>
    <dbReference type="NCBI Taxonomy" id="44941"/>
    <lineage>
        <taxon>Eukaryota</taxon>
        <taxon>Fungi</taxon>
        <taxon>Fungi incertae sedis</taxon>
        <taxon>Mucoromycota</taxon>
        <taxon>Glomeromycotina</taxon>
        <taxon>Glomeromycetes</taxon>
        <taxon>Diversisporales</taxon>
        <taxon>Gigasporaceae</taxon>
        <taxon>Gigaspora</taxon>
    </lineage>
</organism>
<feature type="domain" description="Peptidase A1" evidence="2">
    <location>
        <begin position="1"/>
        <end position="114"/>
    </location>
</feature>
<reference evidence="3 4" key="1">
    <citation type="submission" date="2018-06" db="EMBL/GenBank/DDBJ databases">
        <title>Comparative genomics reveals the genomic features of Rhizophagus irregularis, R. cerebriforme, R. diaphanum and Gigaspora rosea, and their symbiotic lifestyle signature.</title>
        <authorList>
            <person name="Morin E."/>
            <person name="San Clemente H."/>
            <person name="Chen E.C.H."/>
            <person name="De La Providencia I."/>
            <person name="Hainaut M."/>
            <person name="Kuo A."/>
            <person name="Kohler A."/>
            <person name="Murat C."/>
            <person name="Tang N."/>
            <person name="Roy S."/>
            <person name="Loubradou J."/>
            <person name="Henrissat B."/>
            <person name="Grigoriev I.V."/>
            <person name="Corradi N."/>
            <person name="Roux C."/>
            <person name="Martin F.M."/>
        </authorList>
    </citation>
    <scope>NUCLEOTIDE SEQUENCE [LARGE SCALE GENOMIC DNA]</scope>
    <source>
        <strain evidence="3 4">DAOM 194757</strain>
    </source>
</reference>
<dbReference type="Proteomes" id="UP000266673">
    <property type="component" value="Unassembled WGS sequence"/>
</dbReference>
<accession>A0A397VV31</accession>
<dbReference type="GO" id="GO:0004190">
    <property type="term" value="F:aspartic-type endopeptidase activity"/>
    <property type="evidence" value="ECO:0007669"/>
    <property type="project" value="InterPro"/>
</dbReference>
<sequence>MIKRDTNLYKGSITYAPVNLKSFWQIGIDTVKYNGKAITTSSKNKQQAIVDTATALLILGTNVVTTLNTNMKGKCDTASKPWQVPCNLNSNEKVSITINRVSLAINYLDLMREK</sequence>
<keyword evidence="4" id="KW-1185">Reference proteome</keyword>
<dbReference type="PANTHER" id="PTHR47966">
    <property type="entry name" value="BETA-SITE APP-CLEAVING ENZYME, ISOFORM A-RELATED"/>
    <property type="match status" value="1"/>
</dbReference>
<dbReference type="Gene3D" id="2.40.70.10">
    <property type="entry name" value="Acid Proteases"/>
    <property type="match status" value="1"/>
</dbReference>
<dbReference type="InterPro" id="IPR021109">
    <property type="entry name" value="Peptidase_aspartic_dom_sf"/>
</dbReference>
<dbReference type="Pfam" id="PF00026">
    <property type="entry name" value="Asp"/>
    <property type="match status" value="1"/>
</dbReference>
<dbReference type="OrthoDB" id="2747330at2759"/>
<gene>
    <name evidence="3" type="ORF">C2G38_2241298</name>
</gene>
<dbReference type="SUPFAM" id="SSF50630">
    <property type="entry name" value="Acid proteases"/>
    <property type="match status" value="1"/>
</dbReference>